<dbReference type="PROSITE" id="PS00136">
    <property type="entry name" value="SUBTILASE_ASP"/>
    <property type="match status" value="1"/>
</dbReference>
<dbReference type="PROSITE" id="PS00138">
    <property type="entry name" value="SUBTILASE_SER"/>
    <property type="match status" value="1"/>
</dbReference>
<feature type="active site" description="Charge relay system" evidence="5">
    <location>
        <position position="276"/>
    </location>
</feature>
<sequence length="517" mass="56332">MGERLPFDLARWLASLLLVAGLRAPAECADAAGDEFRTPMIVVVKDAENLRQLREMCQLGTPGEAAGPGFYEGVTEQCLLADGQCKRVFTTSLKGVSGNFSDSDLDIINTCMHGGVKYIEADREVTRRKDEEFPDNKRPKPSIEHLMQTKNHALREAVANNRRRILRESKSFLGQEVDEEALLDQDSRWGEKTQYLHPALWNLDRVDQRELPLNGEYRYGYDKIVGTGHGVSVFILDSGVRASHDEFQPWGSGESRAQYGWDFVDDDSEAEDCEGHGTHVASTAIGRNVGIAKSATVVAIRVLNCKSTTSISTTIAGLEWVATYGKRPGVVGLSLGVEIEKLGKWSQALEDTVVSLVDDHGFVVVVAAGNYAIDSCYVAPANLPQTITVAGHNLENKFDNTSRGELEGIYPWTDTGSCVDIFAPSVDILGACGGAGRCKNLTDSAYTWNEGTSMAVPHVAGVAAMYLGEYPDASPAEVKEAIISHATVEKIDKDLMRPGTPNRLLYSQIFEQASAQP</sequence>
<comment type="caution">
    <text evidence="9">The sequence shown here is derived from an EMBL/GenBank/DDBJ whole genome shotgun (WGS) entry which is preliminary data.</text>
</comment>
<feature type="active site" description="Charge relay system" evidence="5">
    <location>
        <position position="453"/>
    </location>
</feature>
<dbReference type="InterPro" id="IPR050131">
    <property type="entry name" value="Peptidase_S8_subtilisin-like"/>
</dbReference>
<keyword evidence="3 5" id="KW-0378">Hydrolase</keyword>
<dbReference type="PANTHER" id="PTHR43806:SF14">
    <property type="entry name" value="TRIPEPTIDYL-PEPTIDASE 2"/>
    <property type="match status" value="1"/>
</dbReference>
<dbReference type="InterPro" id="IPR015500">
    <property type="entry name" value="Peptidase_S8_subtilisin-rel"/>
</dbReference>
<dbReference type="Proteomes" id="UP000708148">
    <property type="component" value="Unassembled WGS sequence"/>
</dbReference>
<dbReference type="InterPro" id="IPR034193">
    <property type="entry name" value="PCSK9_ProteinaseK-like"/>
</dbReference>
<dbReference type="CDD" id="cd04077">
    <property type="entry name" value="Peptidases_S8_PCSK9_ProteinaseK_like"/>
    <property type="match status" value="1"/>
</dbReference>
<keyword evidence="10" id="KW-1185">Reference proteome</keyword>
<accession>A0A8S1J5R4</accession>
<evidence type="ECO:0000259" key="8">
    <source>
        <dbReference type="Pfam" id="PF00082"/>
    </source>
</evidence>
<comment type="similarity">
    <text evidence="1 5 6">Belongs to the peptidase S8 family.</text>
</comment>
<feature type="domain" description="Peptidase S8/S53" evidence="8">
    <location>
        <begin position="228"/>
        <end position="487"/>
    </location>
</feature>
<keyword evidence="4 5" id="KW-0720">Serine protease</keyword>
<dbReference type="GO" id="GO:0008240">
    <property type="term" value="F:tripeptidyl-peptidase activity"/>
    <property type="evidence" value="ECO:0007669"/>
    <property type="project" value="TreeGrafter"/>
</dbReference>
<feature type="chain" id="PRO_5035770549" description="Peptidase S8/S53 domain-containing protein" evidence="7">
    <location>
        <begin position="29"/>
        <end position="517"/>
    </location>
</feature>
<evidence type="ECO:0000256" key="7">
    <source>
        <dbReference type="SAM" id="SignalP"/>
    </source>
</evidence>
<keyword evidence="7" id="KW-0732">Signal</keyword>
<dbReference type="InterPro" id="IPR036852">
    <property type="entry name" value="Peptidase_S8/S53_dom_sf"/>
</dbReference>
<dbReference type="InterPro" id="IPR000209">
    <property type="entry name" value="Peptidase_S8/S53_dom"/>
</dbReference>
<dbReference type="FunFam" id="3.40.50.200:FF:000016">
    <property type="entry name" value="Proprotein convertase subtilisin/kexin type 9"/>
    <property type="match status" value="1"/>
</dbReference>
<reference evidence="9" key="1">
    <citation type="submission" date="2020-12" db="EMBL/GenBank/DDBJ databases">
        <authorList>
            <person name="Iha C."/>
        </authorList>
    </citation>
    <scope>NUCLEOTIDE SEQUENCE</scope>
</reference>
<dbReference type="InterPro" id="IPR023828">
    <property type="entry name" value="Peptidase_S8_Ser-AS"/>
</dbReference>
<dbReference type="GO" id="GO:0005829">
    <property type="term" value="C:cytosol"/>
    <property type="evidence" value="ECO:0007669"/>
    <property type="project" value="TreeGrafter"/>
</dbReference>
<name>A0A8S1J5R4_9CHLO</name>
<dbReference type="PANTHER" id="PTHR43806">
    <property type="entry name" value="PEPTIDASE S8"/>
    <property type="match status" value="1"/>
</dbReference>
<evidence type="ECO:0000256" key="6">
    <source>
        <dbReference type="RuleBase" id="RU003355"/>
    </source>
</evidence>
<dbReference type="PROSITE" id="PS51892">
    <property type="entry name" value="SUBTILASE"/>
    <property type="match status" value="1"/>
</dbReference>
<evidence type="ECO:0000256" key="5">
    <source>
        <dbReference type="PROSITE-ProRule" id="PRU01240"/>
    </source>
</evidence>
<dbReference type="GO" id="GO:0004252">
    <property type="term" value="F:serine-type endopeptidase activity"/>
    <property type="evidence" value="ECO:0007669"/>
    <property type="project" value="UniProtKB-UniRule"/>
</dbReference>
<feature type="active site" description="Charge relay system" evidence="5">
    <location>
        <position position="237"/>
    </location>
</feature>
<evidence type="ECO:0000313" key="9">
    <source>
        <dbReference type="EMBL" id="CAD7701558.1"/>
    </source>
</evidence>
<dbReference type="EMBL" id="CAJHUC010001569">
    <property type="protein sequence ID" value="CAD7701558.1"/>
    <property type="molecule type" value="Genomic_DNA"/>
</dbReference>
<evidence type="ECO:0000313" key="10">
    <source>
        <dbReference type="Proteomes" id="UP000708148"/>
    </source>
</evidence>
<dbReference type="AlphaFoldDB" id="A0A8S1J5R4"/>
<gene>
    <name evidence="9" type="ORF">OSTQU699_LOCUS6917</name>
</gene>
<dbReference type="OrthoDB" id="206201at2759"/>
<protein>
    <recommendedName>
        <fullName evidence="8">Peptidase S8/S53 domain-containing protein</fullName>
    </recommendedName>
</protein>
<feature type="signal peptide" evidence="7">
    <location>
        <begin position="1"/>
        <end position="28"/>
    </location>
</feature>
<dbReference type="GO" id="GO:0006508">
    <property type="term" value="P:proteolysis"/>
    <property type="evidence" value="ECO:0007669"/>
    <property type="project" value="UniProtKB-KW"/>
</dbReference>
<organism evidence="9 10">
    <name type="scientific">Ostreobium quekettii</name>
    <dbReference type="NCBI Taxonomy" id="121088"/>
    <lineage>
        <taxon>Eukaryota</taxon>
        <taxon>Viridiplantae</taxon>
        <taxon>Chlorophyta</taxon>
        <taxon>core chlorophytes</taxon>
        <taxon>Ulvophyceae</taxon>
        <taxon>TCBD clade</taxon>
        <taxon>Bryopsidales</taxon>
        <taxon>Ostreobineae</taxon>
        <taxon>Ostreobiaceae</taxon>
        <taxon>Ostreobium</taxon>
    </lineage>
</organism>
<evidence type="ECO:0000256" key="3">
    <source>
        <dbReference type="ARBA" id="ARBA00022801"/>
    </source>
</evidence>
<evidence type="ECO:0000256" key="1">
    <source>
        <dbReference type="ARBA" id="ARBA00011073"/>
    </source>
</evidence>
<dbReference type="SUPFAM" id="SSF52743">
    <property type="entry name" value="Subtilisin-like"/>
    <property type="match status" value="1"/>
</dbReference>
<dbReference type="Gene3D" id="3.40.50.200">
    <property type="entry name" value="Peptidase S8/S53 domain"/>
    <property type="match status" value="1"/>
</dbReference>
<dbReference type="PRINTS" id="PR00723">
    <property type="entry name" value="SUBTILISIN"/>
</dbReference>
<dbReference type="InterPro" id="IPR023827">
    <property type="entry name" value="Peptidase_S8_Asp-AS"/>
</dbReference>
<dbReference type="Pfam" id="PF00082">
    <property type="entry name" value="Peptidase_S8"/>
    <property type="match status" value="1"/>
</dbReference>
<proteinExistence type="inferred from homology"/>
<keyword evidence="2 5" id="KW-0645">Protease</keyword>
<evidence type="ECO:0000256" key="4">
    <source>
        <dbReference type="ARBA" id="ARBA00022825"/>
    </source>
</evidence>
<evidence type="ECO:0000256" key="2">
    <source>
        <dbReference type="ARBA" id="ARBA00022670"/>
    </source>
</evidence>